<feature type="region of interest" description="Disordered" evidence="1">
    <location>
        <begin position="119"/>
        <end position="147"/>
    </location>
</feature>
<proteinExistence type="predicted"/>
<name>A0A2J6PQB1_9HELO</name>
<evidence type="ECO:0000313" key="4">
    <source>
        <dbReference type="Proteomes" id="UP000235672"/>
    </source>
</evidence>
<feature type="transmembrane region" description="Helical" evidence="2">
    <location>
        <begin position="88"/>
        <end position="110"/>
    </location>
</feature>
<accession>A0A2J6PQB1</accession>
<organism evidence="3 4">
    <name type="scientific">Hyaloscypha hepaticicola</name>
    <dbReference type="NCBI Taxonomy" id="2082293"/>
    <lineage>
        <taxon>Eukaryota</taxon>
        <taxon>Fungi</taxon>
        <taxon>Dikarya</taxon>
        <taxon>Ascomycota</taxon>
        <taxon>Pezizomycotina</taxon>
        <taxon>Leotiomycetes</taxon>
        <taxon>Helotiales</taxon>
        <taxon>Hyaloscyphaceae</taxon>
        <taxon>Hyaloscypha</taxon>
    </lineage>
</organism>
<keyword evidence="2" id="KW-0472">Membrane</keyword>
<gene>
    <name evidence="3" type="ORF">NA56DRAFT_708989</name>
</gene>
<feature type="compositionally biased region" description="Basic and acidic residues" evidence="1">
    <location>
        <begin position="135"/>
        <end position="147"/>
    </location>
</feature>
<dbReference type="EMBL" id="KZ613507">
    <property type="protein sequence ID" value="PMD16181.1"/>
    <property type="molecule type" value="Genomic_DNA"/>
</dbReference>
<keyword evidence="4" id="KW-1185">Reference proteome</keyword>
<evidence type="ECO:0000313" key="3">
    <source>
        <dbReference type="EMBL" id="PMD16181.1"/>
    </source>
</evidence>
<evidence type="ECO:0000256" key="2">
    <source>
        <dbReference type="SAM" id="Phobius"/>
    </source>
</evidence>
<reference evidence="3 4" key="1">
    <citation type="submission" date="2016-05" db="EMBL/GenBank/DDBJ databases">
        <title>A degradative enzymes factory behind the ericoid mycorrhizal symbiosis.</title>
        <authorList>
            <consortium name="DOE Joint Genome Institute"/>
            <person name="Martino E."/>
            <person name="Morin E."/>
            <person name="Grelet G."/>
            <person name="Kuo A."/>
            <person name="Kohler A."/>
            <person name="Daghino S."/>
            <person name="Barry K."/>
            <person name="Choi C."/>
            <person name="Cichocki N."/>
            <person name="Clum A."/>
            <person name="Copeland A."/>
            <person name="Hainaut M."/>
            <person name="Haridas S."/>
            <person name="Labutti K."/>
            <person name="Lindquist E."/>
            <person name="Lipzen A."/>
            <person name="Khouja H.-R."/>
            <person name="Murat C."/>
            <person name="Ohm R."/>
            <person name="Olson A."/>
            <person name="Spatafora J."/>
            <person name="Veneault-Fourrey C."/>
            <person name="Henrissat B."/>
            <person name="Grigoriev I."/>
            <person name="Martin F."/>
            <person name="Perotto S."/>
        </authorList>
    </citation>
    <scope>NUCLEOTIDE SEQUENCE [LARGE SCALE GENOMIC DNA]</scope>
    <source>
        <strain evidence="3 4">UAMH 7357</strain>
    </source>
</reference>
<keyword evidence="2" id="KW-0812">Transmembrane</keyword>
<dbReference type="STRING" id="1745343.A0A2J6PQB1"/>
<dbReference type="AlphaFoldDB" id="A0A2J6PQB1"/>
<protein>
    <submittedName>
        <fullName evidence="3">Uncharacterized protein</fullName>
    </submittedName>
</protein>
<dbReference type="Proteomes" id="UP000235672">
    <property type="component" value="Unassembled WGS sequence"/>
</dbReference>
<evidence type="ECO:0000256" key="1">
    <source>
        <dbReference type="SAM" id="MobiDB-lite"/>
    </source>
</evidence>
<keyword evidence="2" id="KW-1133">Transmembrane helix</keyword>
<sequence length="147" mass="15952">MEKDSTPAPPAENTTCKDIKGYEKALPTQSEDKKSVEIAASSLDEPSKVSQSRSPMKRKVMTSIPKDWHYSDAGVVRRYLGIAAYDKALTQVFLVAVATGALTIIGSAAMEWKSVKKTKQVEAEVGPSKSNVVGEDSKEPREKPVVI</sequence>
<feature type="region of interest" description="Disordered" evidence="1">
    <location>
        <begin position="1"/>
        <end position="60"/>
    </location>
</feature>